<keyword evidence="3" id="KW-1185">Reference proteome</keyword>
<dbReference type="Proteomes" id="UP001479290">
    <property type="component" value="Unassembled WGS sequence"/>
</dbReference>
<evidence type="ECO:0000313" key="3">
    <source>
        <dbReference type="Proteomes" id="UP001479290"/>
    </source>
</evidence>
<sequence>METTDIQMAKAEGYSKQEDIGDWTITQQSAPSLLEDSPSMISRSSQFKVEDLFTPSTSSLANEMTAPEKVVSIKEEESMECNCDDKPIISNLPLDTVMENNNTTQEKASPVQPAPTETQSGSSLTLPLLLSGPSLSKQMMVVLTPFVRRSGTIQCRKCNKERIRSTHRQYYGNWYCQETETKPFAVWKAELLKRGYGRKKF</sequence>
<gene>
    <name evidence="2" type="ORF">ABG768_012118</name>
</gene>
<evidence type="ECO:0000313" key="2">
    <source>
        <dbReference type="EMBL" id="KAK9957918.1"/>
    </source>
</evidence>
<reference evidence="2 3" key="1">
    <citation type="submission" date="2024-05" db="EMBL/GenBank/DDBJ databases">
        <title>A high-quality chromosomal-level genome assembly of Topmouth culter (Culter alburnus).</title>
        <authorList>
            <person name="Zhao H."/>
        </authorList>
    </citation>
    <scope>NUCLEOTIDE SEQUENCE [LARGE SCALE GENOMIC DNA]</scope>
    <source>
        <strain evidence="2">CATC2023</strain>
        <tissue evidence="2">Muscle</tissue>
    </source>
</reference>
<feature type="region of interest" description="Disordered" evidence="1">
    <location>
        <begin position="1"/>
        <end position="39"/>
    </location>
</feature>
<dbReference type="EMBL" id="JAWDJR010000019">
    <property type="protein sequence ID" value="KAK9957918.1"/>
    <property type="molecule type" value="Genomic_DNA"/>
</dbReference>
<name>A0AAW1ZAJ7_CULAL</name>
<protein>
    <submittedName>
        <fullName evidence="2">Uncharacterized protein</fullName>
    </submittedName>
</protein>
<proteinExistence type="predicted"/>
<accession>A0AAW1ZAJ7</accession>
<evidence type="ECO:0000256" key="1">
    <source>
        <dbReference type="SAM" id="MobiDB-lite"/>
    </source>
</evidence>
<organism evidence="2 3">
    <name type="scientific">Culter alburnus</name>
    <name type="common">Topmouth culter</name>
    <dbReference type="NCBI Taxonomy" id="194366"/>
    <lineage>
        <taxon>Eukaryota</taxon>
        <taxon>Metazoa</taxon>
        <taxon>Chordata</taxon>
        <taxon>Craniata</taxon>
        <taxon>Vertebrata</taxon>
        <taxon>Euteleostomi</taxon>
        <taxon>Actinopterygii</taxon>
        <taxon>Neopterygii</taxon>
        <taxon>Teleostei</taxon>
        <taxon>Ostariophysi</taxon>
        <taxon>Cypriniformes</taxon>
        <taxon>Xenocyprididae</taxon>
        <taxon>Xenocypridinae</taxon>
        <taxon>Culter</taxon>
    </lineage>
</organism>
<dbReference type="AlphaFoldDB" id="A0AAW1ZAJ7"/>
<comment type="caution">
    <text evidence="2">The sequence shown here is derived from an EMBL/GenBank/DDBJ whole genome shotgun (WGS) entry which is preliminary data.</text>
</comment>
<feature type="region of interest" description="Disordered" evidence="1">
    <location>
        <begin position="103"/>
        <end position="123"/>
    </location>
</feature>